<dbReference type="RefSeq" id="WP_035727504.1">
    <property type="nucleotide sequence ID" value="NZ_JAAXPC010000002.1"/>
</dbReference>
<dbReference type="PROSITE" id="PS01124">
    <property type="entry name" value="HTH_ARAC_FAMILY_2"/>
    <property type="match status" value="1"/>
</dbReference>
<dbReference type="AlphaFoldDB" id="A0A846WGN4"/>
<dbReference type="InterPro" id="IPR018060">
    <property type="entry name" value="HTH_AraC"/>
</dbReference>
<dbReference type="InterPro" id="IPR032783">
    <property type="entry name" value="AraC_lig"/>
</dbReference>
<comment type="caution">
    <text evidence="5">The sequence shown here is derived from an EMBL/GenBank/DDBJ whole genome shotgun (WGS) entry which is preliminary data.</text>
</comment>
<sequence length="311" mass="32952">MDVLADLLSRAHARGAMFGHWQLTGEWGLEFDEGANPLSIHTVIGGDLTVERDGKPPERVRQGDLIVIRGGRTRFVSTPGAPAMSLTRAQAAGPVPGTSRTFALGPDSHGSCTEILCGAYRFEGGLCTTLLTSLPDLAVVSSAGDRRLGALITLLADEIRATEPGQQTVLDRLIDLLLVATLRALWTRGDTSAPQWYSALADPVAGAALRAMHADPARAWTVADLAAEAKLSRAAFARRFTTVTGVPPLSYLTTWRMTLAKEALASSPASLAAIAGQVGYADEFSFATAFKREVGEAPGRFRARVDAADRA</sequence>
<dbReference type="GO" id="GO:0043565">
    <property type="term" value="F:sequence-specific DNA binding"/>
    <property type="evidence" value="ECO:0007669"/>
    <property type="project" value="InterPro"/>
</dbReference>
<dbReference type="Pfam" id="PF12833">
    <property type="entry name" value="HTH_18"/>
    <property type="match status" value="1"/>
</dbReference>
<dbReference type="SMART" id="SM00342">
    <property type="entry name" value="HTH_ARAC"/>
    <property type="match status" value="1"/>
</dbReference>
<name>A0A846WGN4_9ACTN</name>
<dbReference type="SUPFAM" id="SSF46689">
    <property type="entry name" value="Homeodomain-like"/>
    <property type="match status" value="2"/>
</dbReference>
<dbReference type="GO" id="GO:0003700">
    <property type="term" value="F:DNA-binding transcription factor activity"/>
    <property type="evidence" value="ECO:0007669"/>
    <property type="project" value="InterPro"/>
</dbReference>
<reference evidence="5 6" key="1">
    <citation type="submission" date="2020-04" db="EMBL/GenBank/DDBJ databases">
        <title>MicrobeNet Type strains.</title>
        <authorList>
            <person name="Nicholson A.C."/>
        </authorList>
    </citation>
    <scope>NUCLEOTIDE SEQUENCE [LARGE SCALE GENOMIC DNA]</scope>
    <source>
        <strain evidence="5 6">ATCC BAA-14</strain>
    </source>
</reference>
<keyword evidence="1" id="KW-0805">Transcription regulation</keyword>
<evidence type="ECO:0000256" key="1">
    <source>
        <dbReference type="ARBA" id="ARBA00023015"/>
    </source>
</evidence>
<evidence type="ECO:0000259" key="4">
    <source>
        <dbReference type="PROSITE" id="PS01124"/>
    </source>
</evidence>
<dbReference type="InterPro" id="IPR050204">
    <property type="entry name" value="AraC_XylS_family_regulators"/>
</dbReference>
<keyword evidence="3" id="KW-0804">Transcription</keyword>
<protein>
    <submittedName>
        <fullName evidence="5">AraC family transcriptional regulator</fullName>
    </submittedName>
</protein>
<feature type="domain" description="HTH araC/xylS-type" evidence="4">
    <location>
        <begin position="206"/>
        <end position="304"/>
    </location>
</feature>
<gene>
    <name evidence="5" type="ORF">HGA05_04955</name>
</gene>
<evidence type="ECO:0000313" key="6">
    <source>
        <dbReference type="Proteomes" id="UP000563898"/>
    </source>
</evidence>
<evidence type="ECO:0000256" key="2">
    <source>
        <dbReference type="ARBA" id="ARBA00023125"/>
    </source>
</evidence>
<dbReference type="Pfam" id="PF12852">
    <property type="entry name" value="Cupin_6"/>
    <property type="match status" value="1"/>
</dbReference>
<organism evidence="5 6">
    <name type="scientific">Gordonia polyisoprenivorans</name>
    <dbReference type="NCBI Taxonomy" id="84595"/>
    <lineage>
        <taxon>Bacteria</taxon>
        <taxon>Bacillati</taxon>
        <taxon>Actinomycetota</taxon>
        <taxon>Actinomycetes</taxon>
        <taxon>Mycobacteriales</taxon>
        <taxon>Gordoniaceae</taxon>
        <taxon>Gordonia</taxon>
    </lineage>
</organism>
<proteinExistence type="predicted"/>
<keyword evidence="2" id="KW-0238">DNA-binding</keyword>
<dbReference type="EMBL" id="JAAXPC010000002">
    <property type="protein sequence ID" value="NKY00915.1"/>
    <property type="molecule type" value="Genomic_DNA"/>
</dbReference>
<dbReference type="PANTHER" id="PTHR46796:SF13">
    <property type="entry name" value="HTH-TYPE TRANSCRIPTIONAL ACTIVATOR RHAS"/>
    <property type="match status" value="1"/>
</dbReference>
<accession>A0A846WGN4</accession>
<dbReference type="PANTHER" id="PTHR46796">
    <property type="entry name" value="HTH-TYPE TRANSCRIPTIONAL ACTIVATOR RHAS-RELATED"/>
    <property type="match status" value="1"/>
</dbReference>
<dbReference type="Gene3D" id="1.10.10.60">
    <property type="entry name" value="Homeodomain-like"/>
    <property type="match status" value="2"/>
</dbReference>
<evidence type="ECO:0000256" key="3">
    <source>
        <dbReference type="ARBA" id="ARBA00023163"/>
    </source>
</evidence>
<dbReference type="Proteomes" id="UP000563898">
    <property type="component" value="Unassembled WGS sequence"/>
</dbReference>
<evidence type="ECO:0000313" key="5">
    <source>
        <dbReference type="EMBL" id="NKY00915.1"/>
    </source>
</evidence>
<dbReference type="InterPro" id="IPR009057">
    <property type="entry name" value="Homeodomain-like_sf"/>
</dbReference>